<evidence type="ECO:0000256" key="2">
    <source>
        <dbReference type="ARBA" id="ARBA00004496"/>
    </source>
</evidence>
<keyword evidence="4 7" id="KW-0853">WD repeat</keyword>
<dbReference type="EMBL" id="OV121138">
    <property type="protein sequence ID" value="CAH0561088.1"/>
    <property type="molecule type" value="Genomic_DNA"/>
</dbReference>
<dbReference type="GO" id="GO:0005739">
    <property type="term" value="C:mitochondrion"/>
    <property type="evidence" value="ECO:0007669"/>
    <property type="project" value="UniProtKB-SubCell"/>
</dbReference>
<dbReference type="GO" id="GO:0034657">
    <property type="term" value="C:GID complex"/>
    <property type="evidence" value="ECO:0007669"/>
    <property type="project" value="TreeGrafter"/>
</dbReference>
<feature type="domain" description="CTLH" evidence="9">
    <location>
        <begin position="74"/>
        <end position="133"/>
    </location>
</feature>
<dbReference type="PROSITE" id="PS50896">
    <property type="entry name" value="LISH"/>
    <property type="match status" value="1"/>
</dbReference>
<dbReference type="PROSITE" id="PS50897">
    <property type="entry name" value="CTLH"/>
    <property type="match status" value="1"/>
</dbReference>
<dbReference type="InterPro" id="IPR019775">
    <property type="entry name" value="WD40_repeat_CS"/>
</dbReference>
<keyword evidence="3" id="KW-0963">Cytoplasm</keyword>
<dbReference type="PROSITE" id="PS00678">
    <property type="entry name" value="WD_REPEATS_1"/>
    <property type="match status" value="1"/>
</dbReference>
<reference evidence="10" key="1">
    <citation type="submission" date="2021-12" db="EMBL/GenBank/DDBJ databases">
        <authorList>
            <person name="King R."/>
        </authorList>
    </citation>
    <scope>NUCLEOTIDE SEQUENCE</scope>
</reference>
<dbReference type="PRINTS" id="PR00320">
    <property type="entry name" value="GPROTEINBRPT"/>
</dbReference>
<feature type="region of interest" description="Disordered" evidence="8">
    <location>
        <begin position="548"/>
        <end position="572"/>
    </location>
</feature>
<feature type="region of interest" description="Disordered" evidence="8">
    <location>
        <begin position="1"/>
        <end position="39"/>
    </location>
</feature>
<feature type="repeat" description="WD" evidence="7">
    <location>
        <begin position="253"/>
        <end position="294"/>
    </location>
</feature>
<feature type="compositionally biased region" description="Low complexity" evidence="8">
    <location>
        <begin position="1"/>
        <end position="21"/>
    </location>
</feature>
<dbReference type="Gene3D" id="2.130.10.10">
    <property type="entry name" value="YVTN repeat-like/Quinoprotein amine dehydrogenase"/>
    <property type="match status" value="1"/>
</dbReference>
<dbReference type="InterPro" id="IPR036322">
    <property type="entry name" value="WD40_repeat_dom_sf"/>
</dbReference>
<evidence type="ECO:0000256" key="5">
    <source>
        <dbReference type="ARBA" id="ARBA00022737"/>
    </source>
</evidence>
<keyword evidence="5" id="KW-0677">Repeat</keyword>
<evidence type="ECO:0000256" key="1">
    <source>
        <dbReference type="ARBA" id="ARBA00004173"/>
    </source>
</evidence>
<dbReference type="GO" id="GO:0043161">
    <property type="term" value="P:proteasome-mediated ubiquitin-dependent protein catabolic process"/>
    <property type="evidence" value="ECO:0007669"/>
    <property type="project" value="TreeGrafter"/>
</dbReference>
<organism evidence="10 11">
    <name type="scientific">Brassicogethes aeneus</name>
    <name type="common">Rape pollen beetle</name>
    <name type="synonym">Meligethes aeneus</name>
    <dbReference type="NCBI Taxonomy" id="1431903"/>
    <lineage>
        <taxon>Eukaryota</taxon>
        <taxon>Metazoa</taxon>
        <taxon>Ecdysozoa</taxon>
        <taxon>Arthropoda</taxon>
        <taxon>Hexapoda</taxon>
        <taxon>Insecta</taxon>
        <taxon>Pterygota</taxon>
        <taxon>Neoptera</taxon>
        <taxon>Endopterygota</taxon>
        <taxon>Coleoptera</taxon>
        <taxon>Polyphaga</taxon>
        <taxon>Cucujiformia</taxon>
        <taxon>Nitidulidae</taxon>
        <taxon>Meligethinae</taxon>
        <taxon>Brassicogethes</taxon>
    </lineage>
</organism>
<dbReference type="InterPro" id="IPR001680">
    <property type="entry name" value="WD40_rpt"/>
</dbReference>
<evidence type="ECO:0000313" key="11">
    <source>
        <dbReference type="Proteomes" id="UP001154078"/>
    </source>
</evidence>
<dbReference type="PANTHER" id="PTHR22838:SF0">
    <property type="entry name" value="WD REPEAT-CONTAINING PROTEIN 26"/>
    <property type="match status" value="1"/>
</dbReference>
<dbReference type="SMART" id="SM00668">
    <property type="entry name" value="CTLH"/>
    <property type="match status" value="1"/>
</dbReference>
<comment type="subcellular location">
    <subcellularLocation>
        <location evidence="2">Cytoplasm</location>
    </subcellularLocation>
    <subcellularLocation>
        <location evidence="1">Mitochondrion</location>
    </subcellularLocation>
</comment>
<dbReference type="InterPro" id="IPR020472">
    <property type="entry name" value="WD40_PAC1"/>
</dbReference>
<dbReference type="InterPro" id="IPR051350">
    <property type="entry name" value="WD_repeat-ST_regulator"/>
</dbReference>
<gene>
    <name evidence="10" type="ORF">MELIAE_LOCUS10715</name>
</gene>
<evidence type="ECO:0000256" key="3">
    <source>
        <dbReference type="ARBA" id="ARBA00022490"/>
    </source>
</evidence>
<dbReference type="SMART" id="SM00320">
    <property type="entry name" value="WD40"/>
    <property type="match status" value="5"/>
</dbReference>
<feature type="repeat" description="WD" evidence="7">
    <location>
        <begin position="483"/>
        <end position="509"/>
    </location>
</feature>
<evidence type="ECO:0000313" key="10">
    <source>
        <dbReference type="EMBL" id="CAH0561088.1"/>
    </source>
</evidence>
<dbReference type="InterPro" id="IPR006594">
    <property type="entry name" value="LisH"/>
</dbReference>
<dbReference type="OrthoDB" id="972532at2759"/>
<keyword evidence="6" id="KW-0496">Mitochondrion</keyword>
<dbReference type="SMART" id="SM00667">
    <property type="entry name" value="LisH"/>
    <property type="match status" value="1"/>
</dbReference>
<dbReference type="FunFam" id="2.130.10.10:FF:000087">
    <property type="entry name" value="WD repeat-containing protein 26 homolog"/>
    <property type="match status" value="1"/>
</dbReference>
<keyword evidence="11" id="KW-1185">Reference proteome</keyword>
<evidence type="ECO:0000256" key="8">
    <source>
        <dbReference type="SAM" id="MobiDB-lite"/>
    </source>
</evidence>
<dbReference type="Pfam" id="PF00400">
    <property type="entry name" value="WD40"/>
    <property type="match status" value="3"/>
</dbReference>
<dbReference type="Proteomes" id="UP001154078">
    <property type="component" value="Chromosome 7"/>
</dbReference>
<accession>A0A9P0FM78</accession>
<protein>
    <recommendedName>
        <fullName evidence="9">CTLH domain-containing protein</fullName>
    </recommendedName>
</protein>
<evidence type="ECO:0000256" key="6">
    <source>
        <dbReference type="ARBA" id="ARBA00023128"/>
    </source>
</evidence>
<feature type="compositionally biased region" description="Low complexity" evidence="8">
    <location>
        <begin position="552"/>
        <end position="564"/>
    </location>
</feature>
<feature type="repeat" description="WD" evidence="7">
    <location>
        <begin position="510"/>
        <end position="542"/>
    </location>
</feature>
<evidence type="ECO:0000256" key="7">
    <source>
        <dbReference type="PROSITE-ProRule" id="PRU00221"/>
    </source>
</evidence>
<evidence type="ECO:0000256" key="4">
    <source>
        <dbReference type="ARBA" id="ARBA00022574"/>
    </source>
</evidence>
<dbReference type="InterPro" id="IPR006595">
    <property type="entry name" value="CTLH_C"/>
</dbReference>
<dbReference type="PROSITE" id="PS50294">
    <property type="entry name" value="WD_REPEATS_REGION"/>
    <property type="match status" value="2"/>
</dbReference>
<proteinExistence type="predicted"/>
<dbReference type="InterPro" id="IPR054532">
    <property type="entry name" value="TPL_SMU1_LisH-like"/>
</dbReference>
<evidence type="ECO:0000259" key="9">
    <source>
        <dbReference type="PROSITE" id="PS50897"/>
    </source>
</evidence>
<dbReference type="SUPFAM" id="SSF50978">
    <property type="entry name" value="WD40 repeat-like"/>
    <property type="match status" value="1"/>
</dbReference>
<dbReference type="AlphaFoldDB" id="A0A9P0FM78"/>
<dbReference type="PANTHER" id="PTHR22838">
    <property type="entry name" value="WD REPEAT PROTEIN 26-RELATED"/>
    <property type="match status" value="1"/>
</dbReference>
<dbReference type="PROSITE" id="PS50082">
    <property type="entry name" value="WD_REPEATS_2"/>
    <property type="match status" value="3"/>
</dbReference>
<name>A0A9P0FM78_BRAAE</name>
<sequence length="572" mass="64250">MQASNGFAQNGASAASNGTAAPENGHQDRENGIEATSNTKANEEIVRLIGQYLKNEGLSKTCDALMSESKCRLDHPAAAKFRQQVMDGDWTKADHHLQELKTMLGPENSIVEMKFLILEQKYLEYLEDSRVLDALHVLRNELTPLQHNTQRVHQLSSFMMCSSTEELLEKTKWAGKGLRSRTTLMDKLQSYLPPTVMLPPNRLNVLLNQALELQTIRCTHHYTSIDVALNNSSLLVDHCCPVADFPMHTVQVLIDHCDEVWFCQFSPDGTKLATGSKDTNVIIWDVNPETCTLSLKNILENHRHGAAYLSWSPDSTHLIVCGPEECSEIYLWNIETEKFLKVTQSPEDSLTCCSWTKDGTKFFVGGIKGQFYQFDMEGNMLDSWEGVRVNGITCRKDGKTVLASDTHHRIRSYAFGELIEQLVIQENHPIMSFTVDKKDRLALLNIATQGVHLWDLDDRCLIRSYQGVTQGHFTIHSTFGGADQDFIASGSEDNQVYIWHIRNKLPIATLQGHTRSVNCVAWNPVYPQMLVSVSDDCSIRVWGPKDKIPKPSVSSSSNSDSSNNGTWNDMVS</sequence>
<dbReference type="InterPro" id="IPR015943">
    <property type="entry name" value="WD40/YVTN_repeat-like_dom_sf"/>
</dbReference>
<dbReference type="Pfam" id="PF17814">
    <property type="entry name" value="LisH_TPL"/>
    <property type="match status" value="1"/>
</dbReference>